<keyword evidence="1" id="KW-0547">Nucleotide-binding</keyword>
<evidence type="ECO:0000256" key="2">
    <source>
        <dbReference type="ARBA" id="ARBA00022840"/>
    </source>
</evidence>
<keyword evidence="3" id="KW-0131">Cell cycle</keyword>
<gene>
    <name evidence="3" type="primary">zapE</name>
    <name evidence="3" type="ORF">QF205_15170</name>
</gene>
<dbReference type="InterPro" id="IPR027417">
    <property type="entry name" value="P-loop_NTPase"/>
</dbReference>
<reference evidence="3" key="1">
    <citation type="journal article" date="2007" name="Int. J. Syst. Evol. Microbiol.">
        <title>Luteimonas composti sp. nov., a moderately thermophilic bacterium isolated from food waste.</title>
        <authorList>
            <person name="Young C.C."/>
            <person name="Kampfer P."/>
            <person name="Chen W.M."/>
            <person name="Yen W.S."/>
            <person name="Arun A.B."/>
            <person name="Lai W.A."/>
            <person name="Shen F.T."/>
            <person name="Rekha P.D."/>
            <person name="Lin K.Y."/>
            <person name="Chou J.H."/>
        </authorList>
    </citation>
    <scope>NUCLEOTIDE SEQUENCE</scope>
    <source>
        <strain evidence="3">CC-YY355</strain>
    </source>
</reference>
<evidence type="ECO:0000313" key="4">
    <source>
        <dbReference type="Proteomes" id="UP001160550"/>
    </source>
</evidence>
<dbReference type="PANTHER" id="PTHR12169:SF6">
    <property type="entry name" value="AFG1-LIKE ATPASE"/>
    <property type="match status" value="1"/>
</dbReference>
<evidence type="ECO:0000313" key="3">
    <source>
        <dbReference type="EMBL" id="MDH7454401.1"/>
    </source>
</evidence>
<dbReference type="InterPro" id="IPR005654">
    <property type="entry name" value="ATPase_AFG1-like"/>
</dbReference>
<comment type="caution">
    <text evidence="3">The sequence shown here is derived from an EMBL/GenBank/DDBJ whole genome shotgun (WGS) entry which is preliminary data.</text>
</comment>
<dbReference type="Pfam" id="PF03969">
    <property type="entry name" value="AFG1_ATPase"/>
    <property type="match status" value="2"/>
</dbReference>
<dbReference type="EMBL" id="JARYGX010000027">
    <property type="protein sequence ID" value="MDH7454401.1"/>
    <property type="molecule type" value="Genomic_DNA"/>
</dbReference>
<dbReference type="RefSeq" id="WP_280943615.1">
    <property type="nucleotide sequence ID" value="NZ_JARYGX010000027.1"/>
</dbReference>
<name>A0ABT6MUS7_9GAMM</name>
<dbReference type="GO" id="GO:0051301">
    <property type="term" value="P:cell division"/>
    <property type="evidence" value="ECO:0007669"/>
    <property type="project" value="UniProtKB-KW"/>
</dbReference>
<keyword evidence="3" id="KW-0132">Cell division</keyword>
<keyword evidence="4" id="KW-1185">Reference proteome</keyword>
<evidence type="ECO:0000256" key="1">
    <source>
        <dbReference type="ARBA" id="ARBA00022741"/>
    </source>
</evidence>
<dbReference type="SUPFAM" id="SSF52540">
    <property type="entry name" value="P-loop containing nucleoside triphosphate hydrolases"/>
    <property type="match status" value="1"/>
</dbReference>
<proteinExistence type="predicted"/>
<dbReference type="PANTHER" id="PTHR12169">
    <property type="entry name" value="ATPASE N2B"/>
    <property type="match status" value="1"/>
</dbReference>
<protein>
    <submittedName>
        <fullName evidence="3">Cell division protein ZapE</fullName>
    </submittedName>
</protein>
<accession>A0ABT6MUS7</accession>
<dbReference type="Proteomes" id="UP001160550">
    <property type="component" value="Unassembled WGS sequence"/>
</dbReference>
<dbReference type="NCBIfam" id="NF040713">
    <property type="entry name" value="ZapE"/>
    <property type="match status" value="1"/>
</dbReference>
<dbReference type="Gene3D" id="3.40.50.300">
    <property type="entry name" value="P-loop containing nucleotide triphosphate hydrolases"/>
    <property type="match status" value="1"/>
</dbReference>
<keyword evidence="2" id="KW-0067">ATP-binding</keyword>
<reference evidence="3" key="2">
    <citation type="submission" date="2023-04" db="EMBL/GenBank/DDBJ databases">
        <authorList>
            <person name="Sun J.-Q."/>
        </authorList>
    </citation>
    <scope>NUCLEOTIDE SEQUENCE</scope>
    <source>
        <strain evidence="3">CC-YY355</strain>
    </source>
</reference>
<organism evidence="3 4">
    <name type="scientific">Luteimonas composti</name>
    <dbReference type="NCBI Taxonomy" id="398257"/>
    <lineage>
        <taxon>Bacteria</taxon>
        <taxon>Pseudomonadati</taxon>
        <taxon>Pseudomonadota</taxon>
        <taxon>Gammaproteobacteria</taxon>
        <taxon>Lysobacterales</taxon>
        <taxon>Lysobacteraceae</taxon>
        <taxon>Luteimonas</taxon>
    </lineage>
</organism>
<sequence length="388" mass="43378">MSEPDAAPPSARYLAGVERGEWGDDPAQREALRALDRIHAALLQPEPRGMFARLLGQRAEVPQGLYLWGGVGRGKTFLVDLFYAGLPLPEVRGASLASGALPQRAPARGPAGKRRTHFHRFMRSVHAQLRAHGGERDPLATIVHDWRRQMRVLVLDEFFVNDIGDAMILARLLERMFAEGIVLVTTSNVDPPDLYRDGLQRARFLPAIELLQRHCQVVYLDSDTDYRLRALTRSPVYRAPLDAQSDAWLDTRWRELGGDDAHRDAGIEIDGRRIPVRARCKDMAWFDFAALCEGPRGTTDYIEIAREFHTLLLGGIPVFDESRNDAARRFVHLVDELYDSQVNLVCTAAAPAHALYAGERLAGAFERTASRLVEMQGAEYLAAEHRGG</sequence>